<dbReference type="RefSeq" id="WP_380568469.1">
    <property type="nucleotide sequence ID" value="NZ_JBEUKS010000017.1"/>
</dbReference>
<evidence type="ECO:0000259" key="2">
    <source>
        <dbReference type="PROSITE" id="PS51186"/>
    </source>
</evidence>
<dbReference type="Pfam" id="PF13508">
    <property type="entry name" value="Acetyltransf_7"/>
    <property type="match status" value="1"/>
</dbReference>
<name>A0ABV6XYY8_9ACTN</name>
<organism evidence="3 4">
    <name type="scientific">Streptacidiphilus jeojiensis</name>
    <dbReference type="NCBI Taxonomy" id="3229225"/>
    <lineage>
        <taxon>Bacteria</taxon>
        <taxon>Bacillati</taxon>
        <taxon>Actinomycetota</taxon>
        <taxon>Actinomycetes</taxon>
        <taxon>Kitasatosporales</taxon>
        <taxon>Streptomycetaceae</taxon>
        <taxon>Streptacidiphilus</taxon>
    </lineage>
</organism>
<feature type="region of interest" description="Disordered" evidence="1">
    <location>
        <begin position="103"/>
        <end position="123"/>
    </location>
</feature>
<comment type="caution">
    <text evidence="3">The sequence shown here is derived from an EMBL/GenBank/DDBJ whole genome shotgun (WGS) entry which is preliminary data.</text>
</comment>
<accession>A0ABV6XYY8</accession>
<proteinExistence type="predicted"/>
<dbReference type="SUPFAM" id="SSF55729">
    <property type="entry name" value="Acyl-CoA N-acyltransferases (Nat)"/>
    <property type="match status" value="1"/>
</dbReference>
<evidence type="ECO:0000313" key="4">
    <source>
        <dbReference type="Proteomes" id="UP001592581"/>
    </source>
</evidence>
<protein>
    <submittedName>
        <fullName evidence="3">GNAT family N-acetyltransferase</fullName>
    </submittedName>
</protein>
<dbReference type="EMBL" id="JBEUKS010000017">
    <property type="protein sequence ID" value="MFC1443490.1"/>
    <property type="molecule type" value="Genomic_DNA"/>
</dbReference>
<feature type="compositionally biased region" description="Low complexity" evidence="1">
    <location>
        <begin position="113"/>
        <end position="123"/>
    </location>
</feature>
<gene>
    <name evidence="3" type="ORF">ABUW04_35150</name>
</gene>
<dbReference type="PROSITE" id="PS51186">
    <property type="entry name" value="GNAT"/>
    <property type="match status" value="1"/>
</dbReference>
<reference evidence="3 4" key="1">
    <citation type="submission" date="2024-06" db="EMBL/GenBank/DDBJ databases">
        <authorList>
            <person name="Lee S.D."/>
        </authorList>
    </citation>
    <scope>NUCLEOTIDE SEQUENCE [LARGE SCALE GENOMIC DNA]</scope>
    <source>
        <strain evidence="3 4">N1-10</strain>
    </source>
</reference>
<dbReference type="CDD" id="cd04301">
    <property type="entry name" value="NAT_SF"/>
    <property type="match status" value="1"/>
</dbReference>
<dbReference type="Proteomes" id="UP001592581">
    <property type="component" value="Unassembled WGS sequence"/>
</dbReference>
<keyword evidence="4" id="KW-1185">Reference proteome</keyword>
<evidence type="ECO:0000313" key="3">
    <source>
        <dbReference type="EMBL" id="MFC1443490.1"/>
    </source>
</evidence>
<feature type="domain" description="N-acetyltransferase" evidence="2">
    <location>
        <begin position="154"/>
        <end position="294"/>
    </location>
</feature>
<sequence>MEPRSRLELANDNAAGQWLALAGVEGWETRSGTGWAAVRCGDGTGNAHQVQLTRAPADAAELTGQLVALFREWDTRWLSLVDPYGAVDLSRFGCERTLPTPVMVRDPGPVPSRPGGRRAAAGGAAGPSAVEEVVVAAAVVGPEAGGAVAVGAVEVVEAATEGELADVERVVVEGFPVAPRLPWRRGATFPAGWDVLAGRRSWLARLRGEPVGACVSWDDGASVGVYWVAVLPEHRSRGIARELMAAVLRAHPDRPAVLSATLLGEPLYRRLGFVEQGVATWWRYPGTGMGAPGPTAAP</sequence>
<dbReference type="InterPro" id="IPR016181">
    <property type="entry name" value="Acyl_CoA_acyltransferase"/>
</dbReference>
<dbReference type="InterPro" id="IPR000182">
    <property type="entry name" value="GNAT_dom"/>
</dbReference>
<dbReference type="Gene3D" id="3.40.630.30">
    <property type="match status" value="1"/>
</dbReference>
<evidence type="ECO:0000256" key="1">
    <source>
        <dbReference type="SAM" id="MobiDB-lite"/>
    </source>
</evidence>